<comment type="caution">
    <text evidence="1">The sequence shown here is derived from an EMBL/GenBank/DDBJ whole genome shotgun (WGS) entry which is preliminary data.</text>
</comment>
<reference evidence="1" key="1">
    <citation type="submission" date="2021-06" db="EMBL/GenBank/DDBJ databases">
        <authorList>
            <person name="Hodson N. C."/>
            <person name="Mongue J. A."/>
            <person name="Jaron S. K."/>
        </authorList>
    </citation>
    <scope>NUCLEOTIDE SEQUENCE</scope>
</reference>
<keyword evidence="2" id="KW-1185">Reference proteome</keyword>
<sequence>MKTHEVILSPPKQPPLPTNLRFKRADAVVDKIVDWWTPNALFPCWQKRNCRTKVTALSFSRLSHVGSISPISA</sequence>
<name>A0A8J2K2D8_9HEXA</name>
<protein>
    <submittedName>
        <fullName evidence="1">Uncharacterized protein</fullName>
    </submittedName>
</protein>
<dbReference type="Proteomes" id="UP000708208">
    <property type="component" value="Unassembled WGS sequence"/>
</dbReference>
<evidence type="ECO:0000313" key="2">
    <source>
        <dbReference type="Proteomes" id="UP000708208"/>
    </source>
</evidence>
<gene>
    <name evidence="1" type="ORF">AFUS01_LOCUS15349</name>
</gene>
<dbReference type="EMBL" id="CAJVCH010135518">
    <property type="protein sequence ID" value="CAG7726436.1"/>
    <property type="molecule type" value="Genomic_DNA"/>
</dbReference>
<organism evidence="1 2">
    <name type="scientific">Allacma fusca</name>
    <dbReference type="NCBI Taxonomy" id="39272"/>
    <lineage>
        <taxon>Eukaryota</taxon>
        <taxon>Metazoa</taxon>
        <taxon>Ecdysozoa</taxon>
        <taxon>Arthropoda</taxon>
        <taxon>Hexapoda</taxon>
        <taxon>Collembola</taxon>
        <taxon>Symphypleona</taxon>
        <taxon>Sminthuridae</taxon>
        <taxon>Allacma</taxon>
    </lineage>
</organism>
<evidence type="ECO:0000313" key="1">
    <source>
        <dbReference type="EMBL" id="CAG7726436.1"/>
    </source>
</evidence>
<accession>A0A8J2K2D8</accession>
<dbReference type="AlphaFoldDB" id="A0A8J2K2D8"/>
<proteinExistence type="predicted"/>